<gene>
    <name evidence="2" type="ORF">M378DRAFT_16418</name>
</gene>
<dbReference type="InParanoid" id="A0A0C2WLW5"/>
<keyword evidence="1" id="KW-1133">Transmembrane helix</keyword>
<evidence type="ECO:0000313" key="2">
    <source>
        <dbReference type="EMBL" id="KIL57188.1"/>
    </source>
</evidence>
<sequence>MFVSSFINVRLSVQFCSHGIDHFVPGFGNLINCNPEAIKDWEQAFGPLLKVLDKLLILSNIDSLKDGYCQDCRFFQITCDILTDFQTLRQKEDPDVEKYLKSLEEIMRYGDAGNFDMNFGRVFSSAVVVGFMMAILAHQR</sequence>
<dbReference type="Proteomes" id="UP000054549">
    <property type="component" value="Unassembled WGS sequence"/>
</dbReference>
<protein>
    <submittedName>
        <fullName evidence="2">Uncharacterized protein</fullName>
    </submittedName>
</protein>
<name>A0A0C2WLW5_AMAMK</name>
<evidence type="ECO:0000256" key="1">
    <source>
        <dbReference type="SAM" id="Phobius"/>
    </source>
</evidence>
<dbReference type="EMBL" id="KN818379">
    <property type="protein sequence ID" value="KIL57188.1"/>
    <property type="molecule type" value="Genomic_DNA"/>
</dbReference>
<dbReference type="AlphaFoldDB" id="A0A0C2WLW5"/>
<keyword evidence="3" id="KW-1185">Reference proteome</keyword>
<dbReference type="HOGENOM" id="CLU_1834657_0_0_1"/>
<keyword evidence="1" id="KW-0472">Membrane</keyword>
<proteinExistence type="predicted"/>
<keyword evidence="1" id="KW-0812">Transmembrane</keyword>
<evidence type="ECO:0000313" key="3">
    <source>
        <dbReference type="Proteomes" id="UP000054549"/>
    </source>
</evidence>
<organism evidence="2 3">
    <name type="scientific">Amanita muscaria (strain Koide BX008)</name>
    <dbReference type="NCBI Taxonomy" id="946122"/>
    <lineage>
        <taxon>Eukaryota</taxon>
        <taxon>Fungi</taxon>
        <taxon>Dikarya</taxon>
        <taxon>Basidiomycota</taxon>
        <taxon>Agaricomycotina</taxon>
        <taxon>Agaricomycetes</taxon>
        <taxon>Agaricomycetidae</taxon>
        <taxon>Agaricales</taxon>
        <taxon>Pluteineae</taxon>
        <taxon>Amanitaceae</taxon>
        <taxon>Amanita</taxon>
    </lineage>
</organism>
<reference evidence="2 3" key="1">
    <citation type="submission" date="2014-04" db="EMBL/GenBank/DDBJ databases">
        <title>Evolutionary Origins and Diversification of the Mycorrhizal Mutualists.</title>
        <authorList>
            <consortium name="DOE Joint Genome Institute"/>
            <consortium name="Mycorrhizal Genomics Consortium"/>
            <person name="Kohler A."/>
            <person name="Kuo A."/>
            <person name="Nagy L.G."/>
            <person name="Floudas D."/>
            <person name="Copeland A."/>
            <person name="Barry K.W."/>
            <person name="Cichocki N."/>
            <person name="Veneault-Fourrey C."/>
            <person name="LaButti K."/>
            <person name="Lindquist E.A."/>
            <person name="Lipzen A."/>
            <person name="Lundell T."/>
            <person name="Morin E."/>
            <person name="Murat C."/>
            <person name="Riley R."/>
            <person name="Ohm R."/>
            <person name="Sun H."/>
            <person name="Tunlid A."/>
            <person name="Henrissat B."/>
            <person name="Grigoriev I.V."/>
            <person name="Hibbett D.S."/>
            <person name="Martin F."/>
        </authorList>
    </citation>
    <scope>NUCLEOTIDE SEQUENCE [LARGE SCALE GENOMIC DNA]</scope>
    <source>
        <strain evidence="2 3">Koide BX008</strain>
    </source>
</reference>
<accession>A0A0C2WLW5</accession>
<feature type="transmembrane region" description="Helical" evidence="1">
    <location>
        <begin position="119"/>
        <end position="137"/>
    </location>
</feature>